<name>A0A8H6JY49_9PEZI</name>
<organism evidence="1 2">
    <name type="scientific">Colletotrichum plurivorum</name>
    <dbReference type="NCBI Taxonomy" id="2175906"/>
    <lineage>
        <taxon>Eukaryota</taxon>
        <taxon>Fungi</taxon>
        <taxon>Dikarya</taxon>
        <taxon>Ascomycota</taxon>
        <taxon>Pezizomycotina</taxon>
        <taxon>Sordariomycetes</taxon>
        <taxon>Hypocreomycetidae</taxon>
        <taxon>Glomerellales</taxon>
        <taxon>Glomerellaceae</taxon>
        <taxon>Colletotrichum</taxon>
        <taxon>Colletotrichum orchidearum species complex</taxon>
    </lineage>
</organism>
<reference evidence="1" key="1">
    <citation type="journal article" date="2020" name="Phytopathology">
        <title>Genome Sequence Resources of Colletotrichum truncatum, C. plurivorum, C. musicola, and C. sojae: Four Species Pathogenic to Soybean (Glycine max).</title>
        <authorList>
            <person name="Rogerio F."/>
            <person name="Boufleur T.R."/>
            <person name="Ciampi-Guillardi M."/>
            <person name="Sukno S.A."/>
            <person name="Thon M.R."/>
            <person name="Massola Junior N.S."/>
            <person name="Baroncelli R."/>
        </authorList>
    </citation>
    <scope>NUCLEOTIDE SEQUENCE</scope>
    <source>
        <strain evidence="1">LFN00145</strain>
    </source>
</reference>
<evidence type="ECO:0000313" key="1">
    <source>
        <dbReference type="EMBL" id="KAF6821188.1"/>
    </source>
</evidence>
<dbReference type="AlphaFoldDB" id="A0A8H6JY49"/>
<keyword evidence="2" id="KW-1185">Reference proteome</keyword>
<comment type="caution">
    <text evidence="1">The sequence shown here is derived from an EMBL/GenBank/DDBJ whole genome shotgun (WGS) entry which is preliminary data.</text>
</comment>
<dbReference type="EMBL" id="WIGO01000262">
    <property type="protein sequence ID" value="KAF6821188.1"/>
    <property type="molecule type" value="Genomic_DNA"/>
</dbReference>
<protein>
    <submittedName>
        <fullName evidence="1">Uncharacterized protein</fullName>
    </submittedName>
</protein>
<evidence type="ECO:0000313" key="2">
    <source>
        <dbReference type="Proteomes" id="UP000654918"/>
    </source>
</evidence>
<proteinExistence type="predicted"/>
<gene>
    <name evidence="1" type="ORF">CPLU01_12546</name>
</gene>
<sequence length="123" mass="13740">MITSSAYGGDILGKAVQSEERLRYLSKTHAPWDVPEDISRDIATSINIRSGTDLEDPTTTWMRLSKDALKQSSAMADCTVCCYSPEVQQRRNNLQRMRDANSSRLAPVQARTLGFLILSVTFI</sequence>
<accession>A0A8H6JY49</accession>
<dbReference type="Proteomes" id="UP000654918">
    <property type="component" value="Unassembled WGS sequence"/>
</dbReference>